<dbReference type="SUPFAM" id="SSF48403">
    <property type="entry name" value="Ankyrin repeat"/>
    <property type="match status" value="1"/>
</dbReference>
<accession>A0A835YRC9</accession>
<evidence type="ECO:0000313" key="2">
    <source>
        <dbReference type="Proteomes" id="UP000664859"/>
    </source>
</evidence>
<keyword evidence="2" id="KW-1185">Reference proteome</keyword>
<protein>
    <submittedName>
        <fullName evidence="1">Uncharacterized protein</fullName>
    </submittedName>
</protein>
<organism evidence="1 2">
    <name type="scientific">Tribonema minus</name>
    <dbReference type="NCBI Taxonomy" id="303371"/>
    <lineage>
        <taxon>Eukaryota</taxon>
        <taxon>Sar</taxon>
        <taxon>Stramenopiles</taxon>
        <taxon>Ochrophyta</taxon>
        <taxon>PX clade</taxon>
        <taxon>Xanthophyceae</taxon>
        <taxon>Tribonematales</taxon>
        <taxon>Tribonemataceae</taxon>
        <taxon>Tribonema</taxon>
    </lineage>
</organism>
<dbReference type="InterPro" id="IPR036770">
    <property type="entry name" value="Ankyrin_rpt-contain_sf"/>
</dbReference>
<reference evidence="1" key="1">
    <citation type="submission" date="2021-02" db="EMBL/GenBank/DDBJ databases">
        <title>First Annotated Genome of the Yellow-green Alga Tribonema minus.</title>
        <authorList>
            <person name="Mahan K.M."/>
        </authorList>
    </citation>
    <scope>NUCLEOTIDE SEQUENCE</scope>
    <source>
        <strain evidence="1">UTEX B ZZ1240</strain>
    </source>
</reference>
<sequence>MAPGALGRLHGGDGAVITTPILPPIAIFDTLGKGHWLFVAGVARRWRGRYFRVCDTVVRSGARLLVTDLSAAILSPSCLALAFETNPDLDPDRLGRFFLLVGAKGRPAGVDVIALARVYGMDWDPNLVAQAAASGDAARLQWLVRHRHGMDRDAKHLALAGASGDAARVQWLVRHRCPYSGEIVAQGAAYSGSLDMLKWVRQANETWEYYNLAHVLSWAGLRGHVHVAKWLLAQGAPWPLSVLVNVRFLVGAQADVYDCWSPAFAAWALDNGWDWAGWNCLATLQASAPECAAYGAKYAALQEWAHAHSCPCRCGAAAAAAAGR</sequence>
<name>A0A835YRC9_9STRA</name>
<dbReference type="EMBL" id="JAFCMP010000445">
    <property type="protein sequence ID" value="KAG5179759.1"/>
    <property type="molecule type" value="Genomic_DNA"/>
</dbReference>
<proteinExistence type="predicted"/>
<gene>
    <name evidence="1" type="ORF">JKP88DRAFT_273589</name>
</gene>
<dbReference type="AlphaFoldDB" id="A0A835YRC9"/>
<comment type="caution">
    <text evidence="1">The sequence shown here is derived from an EMBL/GenBank/DDBJ whole genome shotgun (WGS) entry which is preliminary data.</text>
</comment>
<dbReference type="Proteomes" id="UP000664859">
    <property type="component" value="Unassembled WGS sequence"/>
</dbReference>
<evidence type="ECO:0000313" key="1">
    <source>
        <dbReference type="EMBL" id="KAG5179759.1"/>
    </source>
</evidence>
<dbReference type="Gene3D" id="1.25.40.20">
    <property type="entry name" value="Ankyrin repeat-containing domain"/>
    <property type="match status" value="1"/>
</dbReference>